<feature type="active site" evidence="3">
    <location>
        <position position="215"/>
    </location>
</feature>
<gene>
    <name evidence="5" type="ORF">K2173_002382</name>
</gene>
<feature type="domain" description="Alpha/beta hydrolase fold-3" evidence="4">
    <location>
        <begin position="127"/>
        <end position="345"/>
    </location>
</feature>
<reference evidence="5 6" key="1">
    <citation type="submission" date="2021-09" db="EMBL/GenBank/DDBJ databases">
        <title>Genomic insights and catalytic innovation underlie evolution of tropane alkaloids biosynthesis.</title>
        <authorList>
            <person name="Wang Y.-J."/>
            <person name="Tian T."/>
            <person name="Huang J.-P."/>
            <person name="Huang S.-X."/>
        </authorList>
    </citation>
    <scope>NUCLEOTIDE SEQUENCE [LARGE SCALE GENOMIC DNA]</scope>
    <source>
        <strain evidence="5">KIB-2018</strain>
        <tissue evidence="5">Leaf</tissue>
    </source>
</reference>
<sequence>MDLLISSPSTCKIGHSILHSIPLTSTHRQCHFLHTSRKEKYHFSTLSSLSMDTSTSPEIVGDYSPFLRIYKDGRIERLKGTDVVPPSLDDPNSSVLSKDVVYSPEENLVSRLYLPKNIDPNKKIPLLVYFHGGGFCIDTPFSANYHNYVYSLVSEAKVVAVSVDYRRAPEHPLPIAYDDSWTALNWVASHVNEDGPEQWLNVHTDLGKVFLAGDSAGANIAHQIALRCGQQKLQGINVAGAVLIHPYFWGKEPIGEEAQEVEVRRTISAVWYFACPTTSGCDDPLINPVVDPNLASLGCSRVLVIVAEKDMLRDRGWLYYDELKKSGWNGEVEIMEAKEENHVFHLENFACENAVAMLKRIASFFNEAQA</sequence>
<dbReference type="AlphaFoldDB" id="A0AAV8TC03"/>
<dbReference type="InterPro" id="IPR029058">
    <property type="entry name" value="AB_hydrolase_fold"/>
</dbReference>
<proteinExistence type="inferred from homology"/>
<evidence type="ECO:0000259" key="4">
    <source>
        <dbReference type="Pfam" id="PF07859"/>
    </source>
</evidence>
<protein>
    <recommendedName>
        <fullName evidence="4">Alpha/beta hydrolase fold-3 domain-containing protein</fullName>
    </recommendedName>
</protein>
<dbReference type="PROSITE" id="PS01173">
    <property type="entry name" value="LIPASE_GDXG_HIS"/>
    <property type="match status" value="1"/>
</dbReference>
<evidence type="ECO:0000313" key="6">
    <source>
        <dbReference type="Proteomes" id="UP001159364"/>
    </source>
</evidence>
<dbReference type="InterPro" id="IPR013094">
    <property type="entry name" value="AB_hydrolase_3"/>
</dbReference>
<organism evidence="5 6">
    <name type="scientific">Erythroxylum novogranatense</name>
    <dbReference type="NCBI Taxonomy" id="1862640"/>
    <lineage>
        <taxon>Eukaryota</taxon>
        <taxon>Viridiplantae</taxon>
        <taxon>Streptophyta</taxon>
        <taxon>Embryophyta</taxon>
        <taxon>Tracheophyta</taxon>
        <taxon>Spermatophyta</taxon>
        <taxon>Magnoliopsida</taxon>
        <taxon>eudicotyledons</taxon>
        <taxon>Gunneridae</taxon>
        <taxon>Pentapetalae</taxon>
        <taxon>rosids</taxon>
        <taxon>fabids</taxon>
        <taxon>Malpighiales</taxon>
        <taxon>Erythroxylaceae</taxon>
        <taxon>Erythroxylum</taxon>
    </lineage>
</organism>
<dbReference type="PANTHER" id="PTHR23024">
    <property type="entry name" value="ARYLACETAMIDE DEACETYLASE"/>
    <property type="match status" value="1"/>
</dbReference>
<dbReference type="InterPro" id="IPR050466">
    <property type="entry name" value="Carboxylest/Gibb_receptor"/>
</dbReference>
<accession>A0AAV8TC03</accession>
<keyword evidence="6" id="KW-1185">Reference proteome</keyword>
<dbReference type="GO" id="GO:0016787">
    <property type="term" value="F:hydrolase activity"/>
    <property type="evidence" value="ECO:0007669"/>
    <property type="project" value="UniProtKB-KW"/>
</dbReference>
<dbReference type="InterPro" id="IPR033140">
    <property type="entry name" value="Lipase_GDXG_put_SER_AS"/>
</dbReference>
<name>A0AAV8TC03_9ROSI</name>
<evidence type="ECO:0000256" key="2">
    <source>
        <dbReference type="ARBA" id="ARBA00022801"/>
    </source>
</evidence>
<dbReference type="Proteomes" id="UP001159364">
    <property type="component" value="Linkage Group LG05"/>
</dbReference>
<comment type="caution">
    <text evidence="5">The sequence shown here is derived from an EMBL/GenBank/DDBJ whole genome shotgun (WGS) entry which is preliminary data.</text>
</comment>
<keyword evidence="2" id="KW-0378">Hydrolase</keyword>
<evidence type="ECO:0000256" key="3">
    <source>
        <dbReference type="PROSITE-ProRule" id="PRU10038"/>
    </source>
</evidence>
<evidence type="ECO:0000256" key="1">
    <source>
        <dbReference type="ARBA" id="ARBA00010515"/>
    </source>
</evidence>
<dbReference type="SUPFAM" id="SSF53474">
    <property type="entry name" value="alpha/beta-Hydrolases"/>
    <property type="match status" value="1"/>
</dbReference>
<dbReference type="PANTHER" id="PTHR23024:SF467">
    <property type="entry name" value="CARBOXYLESTERASE 12-RELATED"/>
    <property type="match status" value="1"/>
</dbReference>
<dbReference type="Gene3D" id="3.40.50.1820">
    <property type="entry name" value="alpha/beta hydrolase"/>
    <property type="match status" value="1"/>
</dbReference>
<comment type="similarity">
    <text evidence="1">Belongs to the 'GDXG' lipolytic enzyme family.</text>
</comment>
<dbReference type="PROSITE" id="PS01174">
    <property type="entry name" value="LIPASE_GDXG_SER"/>
    <property type="match status" value="1"/>
</dbReference>
<evidence type="ECO:0000313" key="5">
    <source>
        <dbReference type="EMBL" id="KAJ8763499.1"/>
    </source>
</evidence>
<dbReference type="InterPro" id="IPR002168">
    <property type="entry name" value="Lipase_GDXG_HIS_AS"/>
</dbReference>
<dbReference type="EMBL" id="JAIWQS010000005">
    <property type="protein sequence ID" value="KAJ8763499.1"/>
    <property type="molecule type" value="Genomic_DNA"/>
</dbReference>
<dbReference type="Pfam" id="PF07859">
    <property type="entry name" value="Abhydrolase_3"/>
    <property type="match status" value="1"/>
</dbReference>